<dbReference type="InterPro" id="IPR029063">
    <property type="entry name" value="SAM-dependent_MTases_sf"/>
</dbReference>
<keyword evidence="3" id="KW-1185">Reference proteome</keyword>
<evidence type="ECO:0000259" key="1">
    <source>
        <dbReference type="Pfam" id="PF13847"/>
    </source>
</evidence>
<dbReference type="GO" id="GO:0032259">
    <property type="term" value="P:methylation"/>
    <property type="evidence" value="ECO:0007669"/>
    <property type="project" value="UniProtKB-KW"/>
</dbReference>
<feature type="domain" description="Methyltransferase" evidence="1">
    <location>
        <begin position="48"/>
        <end position="106"/>
    </location>
</feature>
<reference evidence="2 3" key="1">
    <citation type="submission" date="2020-08" db="EMBL/GenBank/DDBJ databases">
        <title>A Genomic Blueprint of the Chicken Gut Microbiome.</title>
        <authorList>
            <person name="Gilroy R."/>
            <person name="Ravi A."/>
            <person name="Getino M."/>
            <person name="Pursley I."/>
            <person name="Horton D.L."/>
            <person name="Alikhan N.-F."/>
            <person name="Baker D."/>
            <person name="Gharbi K."/>
            <person name="Hall N."/>
            <person name="Watson M."/>
            <person name="Adriaenssens E.M."/>
            <person name="Foster-Nyarko E."/>
            <person name="Jarju S."/>
            <person name="Secka A."/>
            <person name="Antonio M."/>
            <person name="Oren A."/>
            <person name="Chaudhuri R."/>
            <person name="La Ragione R.M."/>
            <person name="Hildebrand F."/>
            <person name="Pallen M.J."/>
        </authorList>
    </citation>
    <scope>NUCLEOTIDE SEQUENCE [LARGE SCALE GENOMIC DNA]</scope>
    <source>
        <strain evidence="2 3">Re31</strain>
    </source>
</reference>
<comment type="caution">
    <text evidence="2">The sequence shown here is derived from an EMBL/GenBank/DDBJ whole genome shotgun (WGS) entry which is preliminary data.</text>
</comment>
<proteinExistence type="predicted"/>
<accession>A0ABR8XGB2</accession>
<name>A0ABR8XGB2_9BACL</name>
<protein>
    <submittedName>
        <fullName evidence="2">Methyltransferase</fullName>
    </submittedName>
</protein>
<dbReference type="EMBL" id="JACSQA010000035">
    <property type="protein sequence ID" value="MBD8028272.1"/>
    <property type="molecule type" value="Genomic_DNA"/>
</dbReference>
<evidence type="ECO:0000313" key="3">
    <source>
        <dbReference type="Proteomes" id="UP000640930"/>
    </source>
</evidence>
<evidence type="ECO:0000313" key="2">
    <source>
        <dbReference type="EMBL" id="MBD8028272.1"/>
    </source>
</evidence>
<dbReference type="RefSeq" id="WP_191708695.1">
    <property type="nucleotide sequence ID" value="NZ_JACSQA010000035.1"/>
</dbReference>
<dbReference type="GO" id="GO:0008168">
    <property type="term" value="F:methyltransferase activity"/>
    <property type="evidence" value="ECO:0007669"/>
    <property type="project" value="UniProtKB-KW"/>
</dbReference>
<gene>
    <name evidence="2" type="ORF">H9636_16635</name>
</gene>
<dbReference type="Gene3D" id="3.40.50.150">
    <property type="entry name" value="Vaccinia Virus protein VP39"/>
    <property type="match status" value="1"/>
</dbReference>
<sequence length="202" mass="24458">MKEYQYDKVLHINTRSKQMEVNNSVHYHPYEPTPYAALEELFNQYEISDQDTIVDFGCGKGRLNFFIHYKYHSNCVGIDMNEHFLDEAIKNAKNYFKNVGKNKGAIHFHRCLAEKYEIQPEENKFYFFNPFSVQVFMKVYDNILLSYEKTKRDIDLIFYYPSDDYQYYLETQSSFQFMKEILLPGLYEKNPYEKFLIYRLTK</sequence>
<dbReference type="Pfam" id="PF13847">
    <property type="entry name" value="Methyltransf_31"/>
    <property type="match status" value="1"/>
</dbReference>
<dbReference type="SUPFAM" id="SSF53335">
    <property type="entry name" value="S-adenosyl-L-methionine-dependent methyltransferases"/>
    <property type="match status" value="1"/>
</dbReference>
<keyword evidence="2" id="KW-0489">Methyltransferase</keyword>
<dbReference type="InterPro" id="IPR025714">
    <property type="entry name" value="Methyltranfer_dom"/>
</dbReference>
<organism evidence="2 3">
    <name type="scientific">Ureibacillus galli</name>
    <dbReference type="NCBI Taxonomy" id="2762222"/>
    <lineage>
        <taxon>Bacteria</taxon>
        <taxon>Bacillati</taxon>
        <taxon>Bacillota</taxon>
        <taxon>Bacilli</taxon>
        <taxon>Bacillales</taxon>
        <taxon>Caryophanaceae</taxon>
        <taxon>Ureibacillus</taxon>
    </lineage>
</organism>
<keyword evidence="2" id="KW-0808">Transferase</keyword>
<dbReference type="Proteomes" id="UP000640930">
    <property type="component" value="Unassembled WGS sequence"/>
</dbReference>